<dbReference type="PANTHER" id="PTHR34653">
    <property type="match status" value="1"/>
</dbReference>
<organism evidence="7 8">
    <name type="scientific">Natronomicrosphaera hydrolytica</name>
    <dbReference type="NCBI Taxonomy" id="3242702"/>
    <lineage>
        <taxon>Bacteria</taxon>
        <taxon>Pseudomonadati</taxon>
        <taxon>Planctomycetota</taxon>
        <taxon>Phycisphaerae</taxon>
        <taxon>Phycisphaerales</taxon>
        <taxon>Phycisphaeraceae</taxon>
        <taxon>Natronomicrosphaera</taxon>
    </lineage>
</organism>
<keyword evidence="8" id="KW-1185">Reference proteome</keyword>
<comment type="similarity">
    <text evidence="2 4">Belongs to the FliE family.</text>
</comment>
<evidence type="ECO:0000256" key="3">
    <source>
        <dbReference type="ARBA" id="ARBA00023143"/>
    </source>
</evidence>
<reference evidence="7 8" key="1">
    <citation type="submission" date="2024-08" db="EMBL/GenBank/DDBJ databases">
        <title>Whole-genome sequencing of halo(alkali)philic microorganisms from hypersaline lakes.</title>
        <authorList>
            <person name="Sorokin D.Y."/>
            <person name="Merkel A.Y."/>
            <person name="Messina E."/>
            <person name="Yakimov M."/>
        </authorList>
    </citation>
    <scope>NUCLEOTIDE SEQUENCE [LARGE SCALE GENOMIC DNA]</scope>
    <source>
        <strain evidence="7 8">AB-hyl4</strain>
    </source>
</reference>
<proteinExistence type="inferred from homology"/>
<dbReference type="PANTHER" id="PTHR34653:SF1">
    <property type="entry name" value="FLAGELLAR HOOK-BASAL BODY COMPLEX PROTEIN FLIE"/>
    <property type="match status" value="1"/>
</dbReference>
<evidence type="ECO:0000256" key="5">
    <source>
        <dbReference type="NCBIfam" id="TIGR00205"/>
    </source>
</evidence>
<dbReference type="PRINTS" id="PR01006">
    <property type="entry name" value="FLGHOOKFLIE"/>
</dbReference>
<keyword evidence="7" id="KW-0966">Cell projection</keyword>
<keyword evidence="3 4" id="KW-0975">Bacterial flagellum</keyword>
<feature type="region of interest" description="Disordered" evidence="6">
    <location>
        <begin position="1"/>
        <end position="36"/>
    </location>
</feature>
<accession>A0ABV4U802</accession>
<protein>
    <recommendedName>
        <fullName evidence="4 5">Flagellar hook-basal body complex protein FliE</fullName>
    </recommendedName>
</protein>
<dbReference type="Pfam" id="PF02049">
    <property type="entry name" value="FliE"/>
    <property type="match status" value="1"/>
</dbReference>
<keyword evidence="7" id="KW-0969">Cilium</keyword>
<dbReference type="RefSeq" id="WP_425345570.1">
    <property type="nucleotide sequence ID" value="NZ_JBGUBD010000005.1"/>
</dbReference>
<evidence type="ECO:0000256" key="2">
    <source>
        <dbReference type="ARBA" id="ARBA00009272"/>
    </source>
</evidence>
<dbReference type="InterPro" id="IPR001624">
    <property type="entry name" value="FliE"/>
</dbReference>
<evidence type="ECO:0000313" key="7">
    <source>
        <dbReference type="EMBL" id="MFA9478644.1"/>
    </source>
</evidence>
<evidence type="ECO:0000313" key="8">
    <source>
        <dbReference type="Proteomes" id="UP001575105"/>
    </source>
</evidence>
<evidence type="ECO:0000256" key="4">
    <source>
        <dbReference type="HAMAP-Rule" id="MF_00724"/>
    </source>
</evidence>
<dbReference type="HAMAP" id="MF_00724">
    <property type="entry name" value="FliE"/>
    <property type="match status" value="1"/>
</dbReference>
<name>A0ABV4U802_9BACT</name>
<evidence type="ECO:0000256" key="1">
    <source>
        <dbReference type="ARBA" id="ARBA00004117"/>
    </source>
</evidence>
<dbReference type="NCBIfam" id="TIGR00205">
    <property type="entry name" value="fliE"/>
    <property type="match status" value="1"/>
</dbReference>
<comment type="subcellular location">
    <subcellularLocation>
        <location evidence="1 4">Bacterial flagellum basal body</location>
    </subcellularLocation>
</comment>
<dbReference type="Proteomes" id="UP001575105">
    <property type="component" value="Unassembled WGS sequence"/>
</dbReference>
<dbReference type="EMBL" id="JBGUBD010000005">
    <property type="protein sequence ID" value="MFA9478644.1"/>
    <property type="molecule type" value="Genomic_DNA"/>
</dbReference>
<sequence length="107" mass="11575">MADPLGLISSNPGAGGVSRSGPSAPKGPTASDGASPEFKDVMMKHIEQVNRLQQDADTAIEDLVSGRRDDMDAVLMAKQKADVAFQMLLQVRNKMMDAYEEVKQIRV</sequence>
<keyword evidence="7" id="KW-0282">Flagellum</keyword>
<gene>
    <name evidence="4 7" type="primary">fliE</name>
    <name evidence="7" type="ORF">ACERK3_10085</name>
</gene>
<comment type="caution">
    <text evidence="7">The sequence shown here is derived from an EMBL/GenBank/DDBJ whole genome shotgun (WGS) entry which is preliminary data.</text>
</comment>
<evidence type="ECO:0000256" key="6">
    <source>
        <dbReference type="SAM" id="MobiDB-lite"/>
    </source>
</evidence>